<organism evidence="1 2">
    <name type="scientific">Plutella xylostella</name>
    <name type="common">Diamondback moth</name>
    <name type="synonym">Plutella maculipennis</name>
    <dbReference type="NCBI Taxonomy" id="51655"/>
    <lineage>
        <taxon>Eukaryota</taxon>
        <taxon>Metazoa</taxon>
        <taxon>Ecdysozoa</taxon>
        <taxon>Arthropoda</taxon>
        <taxon>Hexapoda</taxon>
        <taxon>Insecta</taxon>
        <taxon>Pterygota</taxon>
        <taxon>Neoptera</taxon>
        <taxon>Endopterygota</taxon>
        <taxon>Lepidoptera</taxon>
        <taxon>Glossata</taxon>
        <taxon>Ditrysia</taxon>
        <taxon>Yponomeutoidea</taxon>
        <taxon>Plutellidae</taxon>
        <taxon>Plutella</taxon>
    </lineage>
</organism>
<protein>
    <recommendedName>
        <fullName evidence="3">Secreted protein</fullName>
    </recommendedName>
</protein>
<proteinExistence type="predicted"/>
<sequence length="64" mass="6799">MTQRQCVPKMAATAVTARAAAAACSTSTCCPLTVIPQELKIQTKATRRIKRDHCSVQARPPSSG</sequence>
<keyword evidence="2" id="KW-1185">Reference proteome</keyword>
<evidence type="ECO:0000313" key="1">
    <source>
        <dbReference type="EMBL" id="KAG7311519.1"/>
    </source>
</evidence>
<accession>A0ABQ7R2Q4</accession>
<evidence type="ECO:0000313" key="2">
    <source>
        <dbReference type="Proteomes" id="UP000823941"/>
    </source>
</evidence>
<comment type="caution">
    <text evidence="1">The sequence shown here is derived from an EMBL/GenBank/DDBJ whole genome shotgun (WGS) entry which is preliminary data.</text>
</comment>
<reference evidence="1 2" key="1">
    <citation type="submission" date="2021-06" db="EMBL/GenBank/DDBJ databases">
        <title>A haploid diamondback moth (Plutella xylostella L.) genome assembly resolves 31 chromosomes and identifies a diamide resistance mutation.</title>
        <authorList>
            <person name="Ward C.M."/>
            <person name="Perry K.D."/>
            <person name="Baker G."/>
            <person name="Powis K."/>
            <person name="Heckel D.G."/>
            <person name="Baxter S.W."/>
        </authorList>
    </citation>
    <scope>NUCLEOTIDE SEQUENCE [LARGE SCALE GENOMIC DNA]</scope>
    <source>
        <strain evidence="1 2">LV</strain>
        <tissue evidence="1">Single pupa</tissue>
    </source>
</reference>
<gene>
    <name evidence="1" type="ORF">JYU34_002565</name>
</gene>
<evidence type="ECO:0008006" key="3">
    <source>
        <dbReference type="Google" id="ProtNLM"/>
    </source>
</evidence>
<dbReference type="Proteomes" id="UP000823941">
    <property type="component" value="Chromosome 4"/>
</dbReference>
<name>A0ABQ7R2Q4_PLUXY</name>
<dbReference type="EMBL" id="JAHIBW010000004">
    <property type="protein sequence ID" value="KAG7311519.1"/>
    <property type="molecule type" value="Genomic_DNA"/>
</dbReference>